<protein>
    <submittedName>
        <fullName evidence="2">Uncharacterized protein</fullName>
    </submittedName>
</protein>
<name>A0A9P3GQY5_9APHY</name>
<feature type="region of interest" description="Disordered" evidence="1">
    <location>
        <begin position="1"/>
        <end position="40"/>
    </location>
</feature>
<sequence length="128" mass="13421">MPHSTFSSHSSSSLSLYSDMSATSSASSTPSSPITALPSFTHSLSSFPTMTAVTSDMVHYGNLGRTKQASEAKLHTALQATRQKLPGSPTSPLSTPTSPLNCPLELPDEEALVIPRRKSKSSSSKGGR</sequence>
<dbReference type="OrthoDB" id="2676370at2759"/>
<accession>A0A9P3GQY5</accession>
<gene>
    <name evidence="2" type="ORF">PsYK624_164990</name>
</gene>
<organism evidence="2 3">
    <name type="scientific">Phanerochaete sordida</name>
    <dbReference type="NCBI Taxonomy" id="48140"/>
    <lineage>
        <taxon>Eukaryota</taxon>
        <taxon>Fungi</taxon>
        <taxon>Dikarya</taxon>
        <taxon>Basidiomycota</taxon>
        <taxon>Agaricomycotina</taxon>
        <taxon>Agaricomycetes</taxon>
        <taxon>Polyporales</taxon>
        <taxon>Phanerochaetaceae</taxon>
        <taxon>Phanerochaete</taxon>
    </lineage>
</organism>
<proteinExistence type="predicted"/>
<comment type="caution">
    <text evidence="2">The sequence shown here is derived from an EMBL/GenBank/DDBJ whole genome shotgun (WGS) entry which is preliminary data.</text>
</comment>
<feature type="compositionally biased region" description="Low complexity" evidence="1">
    <location>
        <begin position="85"/>
        <end position="100"/>
    </location>
</feature>
<keyword evidence="3" id="KW-1185">Reference proteome</keyword>
<dbReference type="EMBL" id="BPQB01000140">
    <property type="protein sequence ID" value="GJF00219.1"/>
    <property type="molecule type" value="Genomic_DNA"/>
</dbReference>
<dbReference type="Proteomes" id="UP000703269">
    <property type="component" value="Unassembled WGS sequence"/>
</dbReference>
<evidence type="ECO:0000313" key="3">
    <source>
        <dbReference type="Proteomes" id="UP000703269"/>
    </source>
</evidence>
<feature type="compositionally biased region" description="Low complexity" evidence="1">
    <location>
        <begin position="1"/>
        <end position="39"/>
    </location>
</feature>
<evidence type="ECO:0000313" key="2">
    <source>
        <dbReference type="EMBL" id="GJF00219.1"/>
    </source>
</evidence>
<dbReference type="AlphaFoldDB" id="A0A9P3GQY5"/>
<feature type="region of interest" description="Disordered" evidence="1">
    <location>
        <begin position="79"/>
        <end position="128"/>
    </location>
</feature>
<evidence type="ECO:0000256" key="1">
    <source>
        <dbReference type="SAM" id="MobiDB-lite"/>
    </source>
</evidence>
<reference evidence="2 3" key="1">
    <citation type="submission" date="2021-08" db="EMBL/GenBank/DDBJ databases">
        <title>Draft Genome Sequence of Phanerochaete sordida strain YK-624.</title>
        <authorList>
            <person name="Mori T."/>
            <person name="Dohra H."/>
            <person name="Suzuki T."/>
            <person name="Kawagishi H."/>
            <person name="Hirai H."/>
        </authorList>
    </citation>
    <scope>NUCLEOTIDE SEQUENCE [LARGE SCALE GENOMIC DNA]</scope>
    <source>
        <strain evidence="2 3">YK-624</strain>
    </source>
</reference>